<dbReference type="GO" id="GO:0042597">
    <property type="term" value="C:periplasmic space"/>
    <property type="evidence" value="ECO:0007669"/>
    <property type="project" value="UniProtKB-SubCell"/>
</dbReference>
<dbReference type="PRINTS" id="PR00909">
    <property type="entry name" value="SPERMDNBNDNG"/>
</dbReference>
<evidence type="ECO:0000256" key="4">
    <source>
        <dbReference type="ARBA" id="ARBA00022764"/>
    </source>
</evidence>
<protein>
    <submittedName>
        <fullName evidence="5">Spermidine/putrescine ABC transporter substrate-binding protein</fullName>
    </submittedName>
</protein>
<gene>
    <name evidence="5" type="ORF">G3446_18260</name>
</gene>
<keyword evidence="4" id="KW-0574">Periplasm</keyword>
<keyword evidence="6" id="KW-1185">Reference proteome</keyword>
<dbReference type="GO" id="GO:0015846">
    <property type="term" value="P:polyamine transport"/>
    <property type="evidence" value="ECO:0007669"/>
    <property type="project" value="InterPro"/>
</dbReference>
<keyword evidence="2" id="KW-0813">Transport</keyword>
<dbReference type="SUPFAM" id="SSF53850">
    <property type="entry name" value="Periplasmic binding protein-like II"/>
    <property type="match status" value="1"/>
</dbReference>
<organism evidence="5 6">
    <name type="scientific">Thiorhodococcus minor</name>
    <dbReference type="NCBI Taxonomy" id="57489"/>
    <lineage>
        <taxon>Bacteria</taxon>
        <taxon>Pseudomonadati</taxon>
        <taxon>Pseudomonadota</taxon>
        <taxon>Gammaproteobacteria</taxon>
        <taxon>Chromatiales</taxon>
        <taxon>Chromatiaceae</taxon>
        <taxon>Thiorhodococcus</taxon>
    </lineage>
</organism>
<evidence type="ECO:0000313" key="6">
    <source>
        <dbReference type="Proteomes" id="UP000483379"/>
    </source>
</evidence>
<accession>A0A6M0K5E8</accession>
<dbReference type="Proteomes" id="UP000483379">
    <property type="component" value="Unassembled WGS sequence"/>
</dbReference>
<evidence type="ECO:0000313" key="5">
    <source>
        <dbReference type="EMBL" id="NEV63807.1"/>
    </source>
</evidence>
<dbReference type="InterPro" id="IPR001188">
    <property type="entry name" value="Sperm_putr-bd"/>
</dbReference>
<dbReference type="PANTHER" id="PTHR30222:SF17">
    <property type="entry name" value="SPERMIDINE_PUTRESCINE-BINDING PERIPLASMIC PROTEIN"/>
    <property type="match status" value="1"/>
</dbReference>
<name>A0A6M0K5E8_9GAMM</name>
<keyword evidence="3" id="KW-0732">Signal</keyword>
<comment type="caution">
    <text evidence="5">The sequence shown here is derived from an EMBL/GenBank/DDBJ whole genome shotgun (WGS) entry which is preliminary data.</text>
</comment>
<dbReference type="Pfam" id="PF13416">
    <property type="entry name" value="SBP_bac_8"/>
    <property type="match status" value="1"/>
</dbReference>
<evidence type="ECO:0000256" key="2">
    <source>
        <dbReference type="ARBA" id="ARBA00022448"/>
    </source>
</evidence>
<proteinExistence type="predicted"/>
<dbReference type="EMBL" id="JAAIJQ010000063">
    <property type="protein sequence ID" value="NEV63807.1"/>
    <property type="molecule type" value="Genomic_DNA"/>
</dbReference>
<dbReference type="InterPro" id="IPR006059">
    <property type="entry name" value="SBP"/>
</dbReference>
<dbReference type="CDD" id="cd13590">
    <property type="entry name" value="PBP2_PotD_PotF_like"/>
    <property type="match status" value="1"/>
</dbReference>
<dbReference type="AlphaFoldDB" id="A0A6M0K5E8"/>
<evidence type="ECO:0000256" key="3">
    <source>
        <dbReference type="ARBA" id="ARBA00022729"/>
    </source>
</evidence>
<sequence length="337" mass="37505">MGAAAGAPGFEGQRLHILNWSDYLDAELVSGFERAYGVELLQTHFETDEDRDRLLAETGVAGYDLVILDSASLLPYRKRGWIRPFDSVLLPSLGRLLERCVAASGASSAYSVPYFWGTLGIAYRADLVESPLRRWMDLYRPEEGLRGKIVMIDDAREVLGMAARALGYSVSSEDLEAWEAAGKLAREQRPFVHSYGALALDETSSIVSAEVAAAQVYNGDAVALRETDSRIRYVHPEDGSTIWVDHWALFADAPHPELAHAFLDYIGQPDHAAQNAQSVYFATCSASAERLLPEAFLQDPVIYPPREVMARLEPYRQLGARALRRINLEYARIKARE</sequence>
<dbReference type="PANTHER" id="PTHR30222">
    <property type="entry name" value="SPERMIDINE/PUTRESCINE-BINDING PERIPLASMIC PROTEIN"/>
    <property type="match status" value="1"/>
</dbReference>
<dbReference type="Gene3D" id="3.40.190.10">
    <property type="entry name" value="Periplasmic binding protein-like II"/>
    <property type="match status" value="2"/>
</dbReference>
<comment type="subcellular location">
    <subcellularLocation>
        <location evidence="1">Periplasm</location>
    </subcellularLocation>
</comment>
<dbReference type="RefSeq" id="WP_164454270.1">
    <property type="nucleotide sequence ID" value="NZ_JAAIJQ010000063.1"/>
</dbReference>
<dbReference type="GO" id="GO:0019808">
    <property type="term" value="F:polyamine binding"/>
    <property type="evidence" value="ECO:0007669"/>
    <property type="project" value="InterPro"/>
</dbReference>
<evidence type="ECO:0000256" key="1">
    <source>
        <dbReference type="ARBA" id="ARBA00004418"/>
    </source>
</evidence>
<reference evidence="5 6" key="1">
    <citation type="submission" date="2020-02" db="EMBL/GenBank/DDBJ databases">
        <title>Genome sequences of Thiorhodococcus mannitoliphagus and Thiorhodococcus minor, purple sulfur photosynthetic bacteria in the gammaproteobacterial family, Chromatiaceae.</title>
        <authorList>
            <person name="Aviles F.A."/>
            <person name="Meyer T.E."/>
            <person name="Kyndt J.A."/>
        </authorList>
    </citation>
    <scope>NUCLEOTIDE SEQUENCE [LARGE SCALE GENOMIC DNA]</scope>
    <source>
        <strain evidence="5 6">DSM 11518</strain>
    </source>
</reference>